<dbReference type="Gene3D" id="3.20.20.140">
    <property type="entry name" value="Metal-dependent hydrolases"/>
    <property type="match status" value="1"/>
</dbReference>
<organism evidence="1">
    <name type="scientific">marine sediment metagenome</name>
    <dbReference type="NCBI Taxonomy" id="412755"/>
    <lineage>
        <taxon>unclassified sequences</taxon>
        <taxon>metagenomes</taxon>
        <taxon>ecological metagenomes</taxon>
    </lineage>
</organism>
<dbReference type="InterPro" id="IPR032466">
    <property type="entry name" value="Metal_Hydrolase"/>
</dbReference>
<feature type="non-terminal residue" evidence="1">
    <location>
        <position position="1"/>
    </location>
</feature>
<name>X1FK64_9ZZZZ</name>
<evidence type="ECO:0000313" key="1">
    <source>
        <dbReference type="EMBL" id="GAH21168.1"/>
    </source>
</evidence>
<evidence type="ECO:0008006" key="2">
    <source>
        <dbReference type="Google" id="ProtNLM"/>
    </source>
</evidence>
<protein>
    <recommendedName>
        <fullName evidence="2">Amidohydrolase 3 domain-containing protein</fullName>
    </recommendedName>
</protein>
<proteinExistence type="predicted"/>
<gene>
    <name evidence="1" type="ORF">S03H2_07023</name>
</gene>
<accession>X1FK64</accession>
<reference evidence="1" key="1">
    <citation type="journal article" date="2014" name="Front. Microbiol.">
        <title>High frequency of phylogenetically diverse reductive dehalogenase-homologous genes in deep subseafloor sedimentary metagenomes.</title>
        <authorList>
            <person name="Kawai M."/>
            <person name="Futagami T."/>
            <person name="Toyoda A."/>
            <person name="Takaki Y."/>
            <person name="Nishi S."/>
            <person name="Hori S."/>
            <person name="Arai W."/>
            <person name="Tsubouchi T."/>
            <person name="Morono Y."/>
            <person name="Uchiyama I."/>
            <person name="Ito T."/>
            <person name="Fujiyama A."/>
            <person name="Inagaki F."/>
            <person name="Takami H."/>
        </authorList>
    </citation>
    <scope>NUCLEOTIDE SEQUENCE</scope>
    <source>
        <strain evidence="1">Expedition CK06-06</strain>
    </source>
</reference>
<dbReference type="AlphaFoldDB" id="X1FK64"/>
<comment type="caution">
    <text evidence="1">The sequence shown here is derived from an EMBL/GenBank/DDBJ whole genome shotgun (WGS) entry which is preliminary data.</text>
</comment>
<dbReference type="SUPFAM" id="SSF51556">
    <property type="entry name" value="Metallo-dependent hydrolases"/>
    <property type="match status" value="1"/>
</dbReference>
<sequence length="174" mass="19758">YSTTAELVELCGELKVFRRVYASHIRNEGRDLLESVQEAIEIGRKNNITVQISHHKAKGKSNWGKVRYTLKTMEQERSKGLEIGCDVYPYLAGATTITSILPSWVLEGGISKMLERLKNDEQRKRIKRDYIEDNIKDGNDLKDAGLEGIFIASSKDHRYEGMSIGEIIPCLLRS</sequence>
<dbReference type="EMBL" id="BARU01003175">
    <property type="protein sequence ID" value="GAH21168.1"/>
    <property type="molecule type" value="Genomic_DNA"/>
</dbReference>